<evidence type="ECO:0000313" key="3">
    <source>
        <dbReference type="Proteomes" id="UP001499979"/>
    </source>
</evidence>
<feature type="transmembrane region" description="Helical" evidence="1">
    <location>
        <begin position="47"/>
        <end position="64"/>
    </location>
</feature>
<evidence type="ECO:0000256" key="1">
    <source>
        <dbReference type="SAM" id="Phobius"/>
    </source>
</evidence>
<name>A0ABN1UFC7_9ACTN</name>
<dbReference type="Proteomes" id="UP001499979">
    <property type="component" value="Unassembled WGS sequence"/>
</dbReference>
<gene>
    <name evidence="2" type="ORF">GCM10009606_19390</name>
</gene>
<organism evidence="2 3">
    <name type="scientific">Nocardioides aquiterrae</name>
    <dbReference type="NCBI Taxonomy" id="203799"/>
    <lineage>
        <taxon>Bacteria</taxon>
        <taxon>Bacillati</taxon>
        <taxon>Actinomycetota</taxon>
        <taxon>Actinomycetes</taxon>
        <taxon>Propionibacteriales</taxon>
        <taxon>Nocardioidaceae</taxon>
        <taxon>Nocardioides</taxon>
    </lineage>
</organism>
<sequence>MPRLMLSFCGVSALAVILGRCGIVIPPSTATRAVVRAAAPAPAFAPYAPIVGAVGVIGAINSAYDMCLGA</sequence>
<keyword evidence="1" id="KW-1133">Transmembrane helix</keyword>
<proteinExistence type="predicted"/>
<keyword evidence="1" id="KW-0812">Transmembrane</keyword>
<protein>
    <submittedName>
        <fullName evidence="2">Uncharacterized protein</fullName>
    </submittedName>
</protein>
<dbReference type="EMBL" id="BAAAJE010000006">
    <property type="protein sequence ID" value="GAA1139874.1"/>
    <property type="molecule type" value="Genomic_DNA"/>
</dbReference>
<keyword evidence="3" id="KW-1185">Reference proteome</keyword>
<evidence type="ECO:0000313" key="2">
    <source>
        <dbReference type="EMBL" id="GAA1139874.1"/>
    </source>
</evidence>
<accession>A0ABN1UFC7</accession>
<keyword evidence="1" id="KW-0472">Membrane</keyword>
<reference evidence="2 3" key="1">
    <citation type="journal article" date="2019" name="Int. J. Syst. Evol. Microbiol.">
        <title>The Global Catalogue of Microorganisms (GCM) 10K type strain sequencing project: providing services to taxonomists for standard genome sequencing and annotation.</title>
        <authorList>
            <consortium name="The Broad Institute Genomics Platform"/>
            <consortium name="The Broad Institute Genome Sequencing Center for Infectious Disease"/>
            <person name="Wu L."/>
            <person name="Ma J."/>
        </authorList>
    </citation>
    <scope>NUCLEOTIDE SEQUENCE [LARGE SCALE GENOMIC DNA]</scope>
    <source>
        <strain evidence="2 3">JCM 11813</strain>
    </source>
</reference>
<comment type="caution">
    <text evidence="2">The sequence shown here is derived from an EMBL/GenBank/DDBJ whole genome shotgun (WGS) entry which is preliminary data.</text>
</comment>